<proteinExistence type="inferred from homology"/>
<feature type="domain" description="PurM-like N-terminal" evidence="9">
    <location>
        <begin position="693"/>
        <end position="793"/>
    </location>
</feature>
<dbReference type="Gene3D" id="3.30.1330.10">
    <property type="entry name" value="PurM-like, N-terminal domain"/>
    <property type="match status" value="2"/>
</dbReference>
<dbReference type="PANTHER" id="PTHR43555">
    <property type="entry name" value="PHOSPHORIBOSYLFORMYLGLYCINAMIDINE SYNTHASE SUBUNIT PURL"/>
    <property type="match status" value="1"/>
</dbReference>
<evidence type="ECO:0000256" key="6">
    <source>
        <dbReference type="ARBA" id="ARBA00022840"/>
    </source>
</evidence>
<dbReference type="SUPFAM" id="SSF55326">
    <property type="entry name" value="PurM N-terminal domain-like"/>
    <property type="match status" value="2"/>
</dbReference>
<evidence type="ECO:0000256" key="8">
    <source>
        <dbReference type="HAMAP-Rule" id="MF_00420"/>
    </source>
</evidence>
<comment type="catalytic activity">
    <reaction evidence="8">
        <text>N(2)-formyl-N(1)-(5-phospho-beta-D-ribosyl)glycinamide + L-glutamine + ATP + H2O = 2-formamido-N(1)-(5-O-phospho-beta-D-ribosyl)acetamidine + L-glutamate + ADP + phosphate + H(+)</text>
        <dbReference type="Rhea" id="RHEA:17129"/>
        <dbReference type="ChEBI" id="CHEBI:15377"/>
        <dbReference type="ChEBI" id="CHEBI:15378"/>
        <dbReference type="ChEBI" id="CHEBI:29985"/>
        <dbReference type="ChEBI" id="CHEBI:30616"/>
        <dbReference type="ChEBI" id="CHEBI:43474"/>
        <dbReference type="ChEBI" id="CHEBI:58359"/>
        <dbReference type="ChEBI" id="CHEBI:147286"/>
        <dbReference type="ChEBI" id="CHEBI:147287"/>
        <dbReference type="ChEBI" id="CHEBI:456216"/>
        <dbReference type="EC" id="6.3.5.3"/>
    </reaction>
</comment>
<feature type="domain" description="PurM-like C-terminal" evidence="10">
    <location>
        <begin position="451"/>
        <end position="604"/>
    </location>
</feature>
<feature type="binding site" evidence="8">
    <location>
        <position position="752"/>
    </location>
    <ligand>
        <name>ATP</name>
        <dbReference type="ChEBI" id="CHEBI:30616"/>
    </ligand>
</feature>
<keyword evidence="2 8" id="KW-0436">Ligase</keyword>
<dbReference type="PANTHER" id="PTHR43555:SF1">
    <property type="entry name" value="PHOSPHORIBOSYLFORMYLGLYCINAMIDINE SYNTHASE SUBUNIT PURL"/>
    <property type="match status" value="1"/>
</dbReference>
<dbReference type="GO" id="GO:0004642">
    <property type="term" value="F:phosphoribosylformylglycinamidine synthase activity"/>
    <property type="evidence" value="ECO:0007669"/>
    <property type="project" value="UniProtKB-UniRule"/>
</dbReference>
<feature type="binding site" evidence="8">
    <location>
        <position position="347"/>
    </location>
    <ligand>
        <name>substrate</name>
    </ligand>
</feature>
<feature type="domain" description="PurM-like N-terminal" evidence="9">
    <location>
        <begin position="306"/>
        <end position="436"/>
    </location>
</feature>
<comment type="caution">
    <text evidence="12">The sequence shown here is derived from an EMBL/GenBank/DDBJ whole genome shotgun (WGS) entry which is preliminary data.</text>
</comment>
<gene>
    <name evidence="8" type="primary">purL</name>
    <name evidence="12" type="ORF">A3D71_04760</name>
</gene>
<dbReference type="EMBL" id="MFLK01000012">
    <property type="protein sequence ID" value="OGG66332.1"/>
    <property type="molecule type" value="Genomic_DNA"/>
</dbReference>
<feature type="binding site" evidence="8">
    <location>
        <position position="348"/>
    </location>
    <ligand>
        <name>Mg(2+)</name>
        <dbReference type="ChEBI" id="CHEBI:18420"/>
        <label>2</label>
    </ligand>
</feature>
<evidence type="ECO:0000256" key="4">
    <source>
        <dbReference type="ARBA" id="ARBA00022741"/>
    </source>
</evidence>
<dbReference type="InterPro" id="IPR036921">
    <property type="entry name" value="PurM-like_N_sf"/>
</dbReference>
<dbReference type="GO" id="GO:0005737">
    <property type="term" value="C:cytoplasm"/>
    <property type="evidence" value="ECO:0007669"/>
    <property type="project" value="UniProtKB-SubCell"/>
</dbReference>
<dbReference type="GO" id="GO:0000287">
    <property type="term" value="F:magnesium ion binding"/>
    <property type="evidence" value="ECO:0007669"/>
    <property type="project" value="UniProtKB-UniRule"/>
</dbReference>
<evidence type="ECO:0000256" key="2">
    <source>
        <dbReference type="ARBA" id="ARBA00022598"/>
    </source>
</evidence>
<dbReference type="HAMAP" id="MF_00420">
    <property type="entry name" value="PurL_2"/>
    <property type="match status" value="1"/>
</dbReference>
<protein>
    <recommendedName>
        <fullName evidence="8">Phosphoribosylformylglycinamidine synthase subunit PurL</fullName>
        <shortName evidence="8">FGAM synthase</shortName>
        <ecNumber evidence="8">6.3.5.3</ecNumber>
    </recommendedName>
    <alternativeName>
        <fullName evidence="8">Formylglycinamide ribonucleotide amidotransferase subunit II</fullName>
        <shortName evidence="8">FGAR amidotransferase II</shortName>
        <shortName evidence="8">FGAR-AT II</shortName>
    </alternativeName>
    <alternativeName>
        <fullName evidence="8">Glutamine amidotransferase PurL</fullName>
    </alternativeName>
    <alternativeName>
        <fullName evidence="8">Phosphoribosylformylglycinamidine synthase subunit II</fullName>
    </alternativeName>
</protein>
<dbReference type="SUPFAM" id="SSF56042">
    <property type="entry name" value="PurM C-terminal domain-like"/>
    <property type="match status" value="2"/>
</dbReference>
<comment type="function">
    <text evidence="8">Part of the phosphoribosylformylglycinamidine synthase complex involved in the purines biosynthetic pathway. Catalyzes the ATP-dependent conversion of formylglycinamide ribonucleotide (FGAR) and glutamine to yield formylglycinamidine ribonucleotide (FGAM) and glutamate. The FGAM synthase complex is composed of three subunits. PurQ produces an ammonia molecule by converting glutamine to glutamate. PurL transfers the ammonia molecule to FGAR to form FGAM in an ATP-dependent manner. PurS interacts with PurQ and PurL and is thought to assist in the transfer of the ammonia molecule from PurQ to PurL.</text>
</comment>
<keyword evidence="7 8" id="KW-0460">Magnesium</keyword>
<feature type="binding site" evidence="8">
    <location>
        <position position="789"/>
    </location>
    <ligand>
        <name>ATP</name>
        <dbReference type="ChEBI" id="CHEBI:30616"/>
    </ligand>
</feature>
<dbReference type="CDD" id="cd02204">
    <property type="entry name" value="PurL_repeat2"/>
    <property type="match status" value="1"/>
</dbReference>
<evidence type="ECO:0000259" key="10">
    <source>
        <dbReference type="Pfam" id="PF02769"/>
    </source>
</evidence>
<organism evidence="12 13">
    <name type="scientific">Candidatus Kaiserbacteria bacterium RIFCSPHIGHO2_02_FULL_55_20</name>
    <dbReference type="NCBI Taxonomy" id="1798497"/>
    <lineage>
        <taxon>Bacteria</taxon>
        <taxon>Candidatus Kaiseribacteriota</taxon>
    </lineage>
</organism>
<accession>A0A1F6DZA6</accession>
<comment type="subunit">
    <text evidence="8">Monomer. Part of the FGAM synthase complex composed of 1 PurL, 1 PurQ and 2 PurS subunits.</text>
</comment>
<dbReference type="InterPro" id="IPR010074">
    <property type="entry name" value="PRibForGlyAmidine_synth_PurL"/>
</dbReference>
<dbReference type="UniPathway" id="UPA00074">
    <property type="reaction ID" value="UER00128"/>
</dbReference>
<dbReference type="InterPro" id="IPR016188">
    <property type="entry name" value="PurM-like_N"/>
</dbReference>
<comment type="subcellular location">
    <subcellularLocation>
        <location evidence="8">Cytoplasm</location>
    </subcellularLocation>
</comment>
<keyword evidence="6 8" id="KW-0067">ATP-binding</keyword>
<feature type="binding site" evidence="8">
    <location>
        <begin position="560"/>
        <end position="562"/>
    </location>
    <ligand>
        <name>substrate</name>
    </ligand>
</feature>
<dbReference type="Gene3D" id="3.90.650.10">
    <property type="entry name" value="PurM-like C-terminal domain"/>
    <property type="match status" value="2"/>
</dbReference>
<dbReference type="Proteomes" id="UP000177652">
    <property type="component" value="Unassembled WGS sequence"/>
</dbReference>
<evidence type="ECO:0000313" key="12">
    <source>
        <dbReference type="EMBL" id="OGG66332.1"/>
    </source>
</evidence>
<feature type="binding site" evidence="8">
    <location>
        <position position="322"/>
    </location>
    <ligand>
        <name>ATP</name>
        <dbReference type="ChEBI" id="CHEBI:30616"/>
    </ligand>
</feature>
<comment type="pathway">
    <text evidence="8">Purine metabolism; IMP biosynthesis via de novo pathway; 5-amino-1-(5-phospho-D-ribosyl)imidazole from N(2)-formyl-N(1)-(5-phospho-D-ribosyl)glycinamide: step 1/2.</text>
</comment>
<name>A0A1F6DZA6_9BACT</name>
<dbReference type="CDD" id="cd02203">
    <property type="entry name" value="PurL_repeat1"/>
    <property type="match status" value="1"/>
</dbReference>
<comment type="similarity">
    <text evidence="8">Belongs to the FGAMS family.</text>
</comment>
<feature type="binding site" evidence="8">
    <location>
        <position position="324"/>
    </location>
    <ligand>
        <name>Mg(2+)</name>
        <dbReference type="ChEBI" id="CHEBI:18420"/>
        <label>1</label>
    </ligand>
</feature>
<evidence type="ECO:0000313" key="13">
    <source>
        <dbReference type="Proteomes" id="UP000177652"/>
    </source>
</evidence>
<evidence type="ECO:0000256" key="5">
    <source>
        <dbReference type="ARBA" id="ARBA00022755"/>
    </source>
</evidence>
<feature type="active site" description="Proton acceptor" evidence="8">
    <location>
        <position position="326"/>
    </location>
</feature>
<keyword evidence="1 8" id="KW-0963">Cytoplasm</keyword>
<dbReference type="Pfam" id="PF02769">
    <property type="entry name" value="AIRS_C"/>
    <property type="match status" value="2"/>
</dbReference>
<keyword evidence="4 8" id="KW-0547">Nucleotide-binding</keyword>
<dbReference type="EC" id="6.3.5.3" evidence="8"/>
<sequence length="998" mass="106794">MTHRIAVSSKVEDARAESLLHSLKTLFPQSAISGASFVQAYTIDAELTAKELESVAGRLTHPVAETHSIDKIPAPGDYSYALEIGYLPGVTDNVGHTARQTIEDCLGRGLGDGGVYSSYFLFLVGDISEEEAAKMARELHNPLIERASVLKNPRGDTSWNSRGVASDAFPIIVPRVELHEHTTTDEVNLDVDDTELARIGKEGIANADGTRRGPLSLSLKQLNVIRAYFSSGGGSASDGKKQKRAPTDIELEALAQAWSEHCKHTIFADPLDEVKEGIYKRYIKGATEKIRKAKGKKDFCVSVFKDNSGAIAFDEKYLITHKVETHNSPSGLDPFGGSVTAIGGVNRDCLGFGLGAKPIANTYGFCVASPNDTTELFRDAKKTQPLLPARRILEGVIRGINAGGNQSGIPTPLGFIAVDSSYRGKPLVFGGTVGLIPRTVLGKKMYEKKAKAGDYIIMLGGRVGLDGIHGATFSSESLSSGSPATAVQIGDPITQKKLSDMLIREARDKGLYSSITDDGAGGLSGSVGEMARESGGALVELEKVPLKYPGLAPWQIWLSESQERMTLAVPKTKWAAFKKICGRHDVEATRIGEFTKSKRCVIRHKGKVISDISLDFLHDGRPVEQQKSAAPRSNHQGNALMVAGKQGNHVETLLRMLAGPNVGSISFVSQQYDHEVQGSSVTKPLQGKGRVNADAAVLQPLFDSKKGVVLSHGYAPWYSALDTYAMAAASIDTAVRNAIAAGCSRDYLAILDNFCWSSSEKPERLYELKQAATACYDIATAYGTPFISGKDSMYNDFRGYTADGKPTHIAALPTLLVSAIGVIPDVEKAMTIDLKRVGDLVYVVGETDDELGASEYGAAGAVPVVDVKKNAKVYDAVSKAIQKGLVASAIGVGRGGLGVAFAKSSVAGQLGSSLNLNMLPGAAKSPEAILFSESQGRFVISVPRKGQREFEEMMNGIALTNIGEVVQDDSVSIMLPGTDVELPLQALTESYRSFFKQW</sequence>
<dbReference type="STRING" id="1798497.A3D71_04760"/>
<feature type="binding site" evidence="8">
    <location>
        <position position="517"/>
    </location>
    <ligand>
        <name>Mg(2+)</name>
        <dbReference type="ChEBI" id="CHEBI:18420"/>
        <label>2</label>
    </ligand>
</feature>
<feature type="binding site" evidence="8">
    <location>
        <position position="792"/>
    </location>
    <ligand>
        <name>substrate</name>
    </ligand>
</feature>
<evidence type="ECO:0000256" key="7">
    <source>
        <dbReference type="ARBA" id="ARBA00022842"/>
    </source>
</evidence>
<feature type="domain" description="PurM-like C-terminal" evidence="10">
    <location>
        <begin position="836"/>
        <end position="974"/>
    </location>
</feature>
<dbReference type="InterPro" id="IPR010918">
    <property type="entry name" value="PurM-like_C_dom"/>
</dbReference>
<dbReference type="Pfam" id="PF00586">
    <property type="entry name" value="AIRS"/>
    <property type="match status" value="2"/>
</dbReference>
<keyword evidence="3 8" id="KW-0479">Metal-binding</keyword>
<keyword evidence="5 8" id="KW-0658">Purine biosynthesis</keyword>
<feature type="domain" description="Phosphoribosylformylglycinamidine synthase linker" evidence="11">
    <location>
        <begin position="214"/>
        <end position="264"/>
    </location>
</feature>
<feature type="binding site" evidence="8">
    <location>
        <position position="488"/>
    </location>
    <ligand>
        <name>substrate</name>
    </ligand>
</feature>
<reference evidence="12 13" key="1">
    <citation type="journal article" date="2016" name="Nat. Commun.">
        <title>Thousands of microbial genomes shed light on interconnected biogeochemical processes in an aquifer system.</title>
        <authorList>
            <person name="Anantharaman K."/>
            <person name="Brown C.T."/>
            <person name="Hug L.A."/>
            <person name="Sharon I."/>
            <person name="Castelle C.J."/>
            <person name="Probst A.J."/>
            <person name="Thomas B.C."/>
            <person name="Singh A."/>
            <person name="Wilkins M.J."/>
            <person name="Karaoz U."/>
            <person name="Brodie E.L."/>
            <person name="Williams K.H."/>
            <person name="Hubbard S.S."/>
            <person name="Banfield J.F."/>
        </authorList>
    </citation>
    <scope>NUCLEOTIDE SEQUENCE [LARGE SCALE GENOMIC DNA]</scope>
</reference>
<dbReference type="InterPro" id="IPR036676">
    <property type="entry name" value="PurM-like_C_sf"/>
</dbReference>
<feature type="active site" evidence="8">
    <location>
        <position position="261"/>
    </location>
</feature>
<dbReference type="Pfam" id="PF18072">
    <property type="entry name" value="FGAR-AT_linker"/>
    <property type="match status" value="1"/>
</dbReference>
<evidence type="ECO:0000259" key="11">
    <source>
        <dbReference type="Pfam" id="PF18072"/>
    </source>
</evidence>
<evidence type="ECO:0000256" key="3">
    <source>
        <dbReference type="ARBA" id="ARBA00022723"/>
    </source>
</evidence>
<comment type="caution">
    <text evidence="8">Lacks conserved residue(s) required for the propagation of feature annotation.</text>
</comment>
<dbReference type="GO" id="GO:0005524">
    <property type="term" value="F:ATP binding"/>
    <property type="evidence" value="ECO:0007669"/>
    <property type="project" value="UniProtKB-UniRule"/>
</dbReference>
<dbReference type="InterPro" id="IPR041609">
    <property type="entry name" value="PurL_linker"/>
</dbReference>
<evidence type="ECO:0000256" key="1">
    <source>
        <dbReference type="ARBA" id="ARBA00022490"/>
    </source>
</evidence>
<dbReference type="AlphaFoldDB" id="A0A1F6DZA6"/>
<evidence type="ECO:0000259" key="9">
    <source>
        <dbReference type="Pfam" id="PF00586"/>
    </source>
</evidence>
<dbReference type="GO" id="GO:0006189">
    <property type="term" value="P:'de novo' IMP biosynthetic process"/>
    <property type="evidence" value="ECO:0007669"/>
    <property type="project" value="UniProtKB-UniRule"/>
</dbReference>